<evidence type="ECO:0000313" key="9">
    <source>
        <dbReference type="EMBL" id="BAG70347.1"/>
    </source>
</evidence>
<dbReference type="PANTHER" id="PTHR46154">
    <property type="match status" value="1"/>
</dbReference>
<comment type="subcellular location">
    <subcellularLocation>
        <location evidence="1">Membrane</location>
        <topology evidence="1">Multi-pass membrane protein</topology>
    </subcellularLocation>
</comment>
<evidence type="ECO:0000256" key="5">
    <source>
        <dbReference type="ARBA" id="ARBA00022989"/>
    </source>
</evidence>
<dbReference type="Gene3D" id="1.20.1730.10">
    <property type="entry name" value="Sodium/glucose cotransporter"/>
    <property type="match status" value="1"/>
</dbReference>
<keyword evidence="6" id="KW-0472">Membrane</keyword>
<gene>
    <name evidence="9" type="primary">PyDUR3.1</name>
</gene>
<dbReference type="InterPro" id="IPR031155">
    <property type="entry name" value="DUR"/>
</dbReference>
<organism evidence="9">
    <name type="scientific">Pyropia yezoensis</name>
    <name type="common">Susabi-nori</name>
    <name type="synonym">Porphyra yezoensis</name>
    <dbReference type="NCBI Taxonomy" id="2788"/>
    <lineage>
        <taxon>Eukaryota</taxon>
        <taxon>Rhodophyta</taxon>
        <taxon>Bangiophyceae</taxon>
        <taxon>Bangiales</taxon>
        <taxon>Bangiaceae</taxon>
        <taxon>Pyropia</taxon>
    </lineage>
</organism>
<feature type="region of interest" description="Disordered" evidence="8">
    <location>
        <begin position="714"/>
        <end position="740"/>
    </location>
</feature>
<dbReference type="PANTHER" id="PTHR46154:SF4">
    <property type="entry name" value="UREA ACTIVE TRANSPORTER"/>
    <property type="match status" value="1"/>
</dbReference>
<dbReference type="Pfam" id="PF00474">
    <property type="entry name" value="SSF"/>
    <property type="match status" value="1"/>
</dbReference>
<dbReference type="GO" id="GO:0015204">
    <property type="term" value="F:urea transmembrane transporter activity"/>
    <property type="evidence" value="ECO:0007669"/>
    <property type="project" value="InterPro"/>
</dbReference>
<proteinExistence type="evidence at transcript level"/>
<comment type="similarity">
    <text evidence="2 7">Belongs to the sodium:solute symporter (SSF) (TC 2.A.21) family.</text>
</comment>
<name>B5BPD0_PYRYE</name>
<evidence type="ECO:0000256" key="7">
    <source>
        <dbReference type="RuleBase" id="RU362091"/>
    </source>
</evidence>
<evidence type="ECO:0000256" key="8">
    <source>
        <dbReference type="SAM" id="MobiDB-lite"/>
    </source>
</evidence>
<accession>B5BPD0</accession>
<evidence type="ECO:0000256" key="4">
    <source>
        <dbReference type="ARBA" id="ARBA00022692"/>
    </source>
</evidence>
<evidence type="ECO:0000256" key="1">
    <source>
        <dbReference type="ARBA" id="ARBA00004141"/>
    </source>
</evidence>
<evidence type="ECO:0000256" key="3">
    <source>
        <dbReference type="ARBA" id="ARBA00022448"/>
    </source>
</evidence>
<dbReference type="GO" id="GO:0005886">
    <property type="term" value="C:plasma membrane"/>
    <property type="evidence" value="ECO:0007669"/>
    <property type="project" value="TreeGrafter"/>
</dbReference>
<dbReference type="AlphaFoldDB" id="B5BPD0"/>
<dbReference type="PROSITE" id="PS50283">
    <property type="entry name" value="NA_SOLUT_SYMP_3"/>
    <property type="match status" value="1"/>
</dbReference>
<dbReference type="InterPro" id="IPR038377">
    <property type="entry name" value="Na/Glc_symporter_sf"/>
</dbReference>
<keyword evidence="4" id="KW-0812">Transmembrane</keyword>
<feature type="compositionally biased region" description="Basic and acidic residues" evidence="8">
    <location>
        <begin position="724"/>
        <end position="740"/>
    </location>
</feature>
<keyword evidence="5" id="KW-1133">Transmembrane helix</keyword>
<dbReference type="CDD" id="cd11476">
    <property type="entry name" value="SLC5sbd_DUR3"/>
    <property type="match status" value="1"/>
</dbReference>
<evidence type="ECO:0000256" key="2">
    <source>
        <dbReference type="ARBA" id="ARBA00006434"/>
    </source>
</evidence>
<dbReference type="InterPro" id="IPR001734">
    <property type="entry name" value="Na/solute_symporter"/>
</dbReference>
<reference evidence="9" key="1">
    <citation type="journal article" date="2008" name="Cell Biol. Toxicol.">
        <title>Molecular analysis of physiological responses to changes in nitrogen in a marine macroalga, Porphyra yezoensis (Rhodophyta).</title>
        <authorList>
            <person name="Kakinuma M."/>
            <person name="Coury D.A."/>
            <person name="Nakamoto C."/>
            <person name="Sakaguchi K."/>
            <person name="Amano H."/>
        </authorList>
    </citation>
    <scope>NUCLEOTIDE SEQUENCE</scope>
</reference>
<dbReference type="EMBL" id="AB933542">
    <property type="protein sequence ID" value="BAU04117.1"/>
    <property type="molecule type" value="Genomic_DNA"/>
</dbReference>
<keyword evidence="3" id="KW-0813">Transport</keyword>
<evidence type="ECO:0000313" key="10">
    <source>
        <dbReference type="EMBL" id="BAU04117.1"/>
    </source>
</evidence>
<dbReference type="EMBL" id="AB359179">
    <property type="protein sequence ID" value="BAG70347.1"/>
    <property type="molecule type" value="mRNA"/>
</dbReference>
<protein>
    <submittedName>
        <fullName evidence="9">Urea active transporter-like protein 1</fullName>
    </submittedName>
</protein>
<reference evidence="10" key="2">
    <citation type="journal article" date="2016" name="Fish. Sci.">
        <title>Isolation and characterization of a new DUR3-like gene, PyDUR3.3, from the marine macroalga Pyropia yezoensis (Rhodophyta).</title>
        <authorList>
            <person name="Kakinuma M."/>
            <person name="Suzuki K."/>
            <person name="Iwata S."/>
            <person name="Coury D.A."/>
            <person name="Iwade S."/>
            <person name="Mikami K."/>
        </authorList>
    </citation>
    <scope>NUCLEOTIDE SEQUENCE</scope>
</reference>
<sequence length="740" mass="78390">MATSPAPIPGFNLPSHEGCDSEAPWRNELDLPQYKCNESFFGDVSNPTHPLAIWTGYFVIVGLGVSFGIFTVLLVALEQYLFSTVMTSEYFNTAGRSVKTGLSASVIVSQWTWSATLLQSSNVAYLYGVSGPFWYAAGASCQVILFGMLAVLVKLRAPTSHTFLEIIQARWGRVPHTVFLVFALTTSVIVTSMLQLGGAAVVNALTGVNLDLASALIPVGVILYTLAGGLRATFVASYFNTAVIMLFLVTFSFVVFTQHGDIGSPDKMWLLLQRASKIVPVENNLDGSYLTFWSRDGLFFGLINLVGNFSTVFIDQSYWQSAIAATPSASWKGFLLGGLCWFAIPFTLATSLGLSAVALSLPVTTAEAARGLVPPAAAGHFLGSAGSAVVLVMTFLAVTSSGASEQIAVSSIVAYDIYRTHINPRCSGPQVIFVSRVVILTFGLLMGGLGIALNHIGVSLDYLYRLMGVLIGSAVFPVAFSITWGRASGVGAVGGALGGLVLGLSTWLGYAATLDGGINLETTGNTDVMLAGNLMSILSSGLICTLISFVRPDDCDWSSTQSIPLIEDDPNAFLPFERAEALERAFKRVAGFGVLITALIVVVWPLLALPARVFSRSYFAFYAILSIAWGVIAASIMIVLPVWESRQSILVVLTLGMYARRLEAAEAAKDSFHESGGGSEAGDEEGGYEVGYADGFAAARAAVAAGSGMPLDGELPDLMGPDGGGHRLVEPPEPSHRTSF</sequence>
<evidence type="ECO:0000256" key="6">
    <source>
        <dbReference type="ARBA" id="ARBA00023136"/>
    </source>
</evidence>